<evidence type="ECO:0000256" key="5">
    <source>
        <dbReference type="ARBA" id="ARBA00023002"/>
    </source>
</evidence>
<dbReference type="RefSeq" id="XP_034015121.1">
    <property type="nucleotide sequence ID" value="XM_034158865.1"/>
</dbReference>
<dbReference type="PANTHER" id="PTHR12645">
    <property type="entry name" value="ALR/ERV"/>
    <property type="match status" value="1"/>
</dbReference>
<name>A0A642UZ88_DIURU</name>
<evidence type="ECO:0000256" key="4">
    <source>
        <dbReference type="ARBA" id="ARBA00022827"/>
    </source>
</evidence>
<dbReference type="OMA" id="CKAHFQK"/>
<dbReference type="EC" id="1.8.3.2" evidence="8"/>
<evidence type="ECO:0000256" key="3">
    <source>
        <dbReference type="ARBA" id="ARBA00022630"/>
    </source>
</evidence>
<dbReference type="Pfam" id="PF04777">
    <property type="entry name" value="Evr1_Alr"/>
    <property type="match status" value="1"/>
</dbReference>
<keyword evidence="3 8" id="KW-0285">Flavoprotein</keyword>
<dbReference type="GeneID" id="54778659"/>
<dbReference type="OrthoDB" id="17199at2759"/>
<dbReference type="PROSITE" id="PS51324">
    <property type="entry name" value="ERV_ALR"/>
    <property type="match status" value="1"/>
</dbReference>
<feature type="domain" description="ERV/ALR sulfhydryl oxidase" evidence="10">
    <location>
        <begin position="28"/>
        <end position="128"/>
    </location>
</feature>
<dbReference type="Gene3D" id="1.20.120.310">
    <property type="entry name" value="ERV/ALR sulfhydryl oxidase domain"/>
    <property type="match status" value="1"/>
</dbReference>
<dbReference type="EMBL" id="SWFT01000004">
    <property type="protein sequence ID" value="KAA8908693.1"/>
    <property type="molecule type" value="Genomic_DNA"/>
</dbReference>
<evidence type="ECO:0000256" key="1">
    <source>
        <dbReference type="ARBA" id="ARBA00001974"/>
    </source>
</evidence>
<keyword evidence="7" id="KW-1015">Disulfide bond</keyword>
<dbReference type="GO" id="GO:0005758">
    <property type="term" value="C:mitochondrial intermembrane space"/>
    <property type="evidence" value="ECO:0007669"/>
    <property type="project" value="UniProtKB-SubCell"/>
</dbReference>
<dbReference type="SUPFAM" id="SSF69000">
    <property type="entry name" value="FAD-dependent thiol oxidase"/>
    <property type="match status" value="1"/>
</dbReference>
<dbReference type="VEuPathDB" id="FungiDB:DIURU_000006"/>
<dbReference type="GO" id="GO:0016971">
    <property type="term" value="F:flavin-dependent sulfhydryl oxidase activity"/>
    <property type="evidence" value="ECO:0007669"/>
    <property type="project" value="InterPro"/>
</dbReference>
<evidence type="ECO:0000313" key="11">
    <source>
        <dbReference type="EMBL" id="KAA8908693.1"/>
    </source>
</evidence>
<dbReference type="FunFam" id="1.20.120.310:FF:000003">
    <property type="entry name" value="Sulfhydryl oxidase"/>
    <property type="match status" value="1"/>
</dbReference>
<dbReference type="GO" id="GO:0050660">
    <property type="term" value="F:flavin adenine dinucleotide binding"/>
    <property type="evidence" value="ECO:0007669"/>
    <property type="project" value="TreeGrafter"/>
</dbReference>
<comment type="cofactor">
    <cofactor evidence="1 8">
        <name>FAD</name>
        <dbReference type="ChEBI" id="CHEBI:57692"/>
    </cofactor>
</comment>
<feature type="region of interest" description="Disordered" evidence="9">
    <location>
        <begin position="1"/>
        <end position="32"/>
    </location>
</feature>
<feature type="compositionally biased region" description="Low complexity" evidence="9">
    <location>
        <begin position="1"/>
        <end position="23"/>
    </location>
</feature>
<evidence type="ECO:0000256" key="9">
    <source>
        <dbReference type="SAM" id="MobiDB-lite"/>
    </source>
</evidence>
<sequence length="134" mass="15077">MPGTTAGAATAGATAKPKATSSAYAKDDPPDVEQLGRSSWTLLHSIAANYPEEPTTKQQRDLSSFLGLFSGLYPCWWCGEDFEKYMDAKPPQVKTQDEFGRWLCEAHNEVNTKLGKPKFDCDLWKKRWKDGWDE</sequence>
<comment type="catalytic activity">
    <reaction evidence="8">
        <text>2 R'C(R)SH + O2 = R'C(R)S-S(R)CR' + H2O2</text>
        <dbReference type="Rhea" id="RHEA:17357"/>
        <dbReference type="ChEBI" id="CHEBI:15379"/>
        <dbReference type="ChEBI" id="CHEBI:16240"/>
        <dbReference type="ChEBI" id="CHEBI:16520"/>
        <dbReference type="ChEBI" id="CHEBI:17412"/>
        <dbReference type="EC" id="1.8.3.2"/>
    </reaction>
</comment>
<evidence type="ECO:0000256" key="6">
    <source>
        <dbReference type="ARBA" id="ARBA00023128"/>
    </source>
</evidence>
<evidence type="ECO:0000259" key="10">
    <source>
        <dbReference type="PROSITE" id="PS51324"/>
    </source>
</evidence>
<keyword evidence="4 8" id="KW-0274">FAD</keyword>
<proteinExistence type="predicted"/>
<keyword evidence="12" id="KW-1185">Reference proteome</keyword>
<comment type="caution">
    <text evidence="11">The sequence shown here is derived from an EMBL/GenBank/DDBJ whole genome shotgun (WGS) entry which is preliminary data.</text>
</comment>
<dbReference type="InterPro" id="IPR036774">
    <property type="entry name" value="ERV/ALR_sulphydryl_oxid_sf"/>
</dbReference>
<evidence type="ECO:0000256" key="8">
    <source>
        <dbReference type="RuleBase" id="RU371123"/>
    </source>
</evidence>
<dbReference type="PANTHER" id="PTHR12645:SF0">
    <property type="entry name" value="FAD-LINKED SULFHYDRYL OXIDASE ALR"/>
    <property type="match status" value="1"/>
</dbReference>
<dbReference type="Proteomes" id="UP000449547">
    <property type="component" value="Unassembled WGS sequence"/>
</dbReference>
<organism evidence="11 12">
    <name type="scientific">Diutina rugosa</name>
    <name type="common">Yeast</name>
    <name type="synonym">Candida rugosa</name>
    <dbReference type="NCBI Taxonomy" id="5481"/>
    <lineage>
        <taxon>Eukaryota</taxon>
        <taxon>Fungi</taxon>
        <taxon>Dikarya</taxon>
        <taxon>Ascomycota</taxon>
        <taxon>Saccharomycotina</taxon>
        <taxon>Pichiomycetes</taxon>
        <taxon>Debaryomycetaceae</taxon>
        <taxon>Diutina</taxon>
    </lineage>
</organism>
<reference evidence="11 12" key="1">
    <citation type="submission" date="2019-07" db="EMBL/GenBank/DDBJ databases">
        <title>Genome assembly of two rare yeast pathogens: Diutina rugosa and Trichomonascus ciferrii.</title>
        <authorList>
            <person name="Mixao V."/>
            <person name="Saus E."/>
            <person name="Hansen A."/>
            <person name="Lass-Flor C."/>
            <person name="Gabaldon T."/>
        </authorList>
    </citation>
    <scope>NUCLEOTIDE SEQUENCE [LARGE SCALE GENOMIC DNA]</scope>
    <source>
        <strain evidence="11 12">CBS 613</strain>
    </source>
</reference>
<accession>A0A642UZ88</accession>
<comment type="subcellular location">
    <subcellularLocation>
        <location evidence="2">Mitochondrion intermembrane space</location>
    </subcellularLocation>
</comment>
<evidence type="ECO:0000313" key="12">
    <source>
        <dbReference type="Proteomes" id="UP000449547"/>
    </source>
</evidence>
<dbReference type="InterPro" id="IPR017905">
    <property type="entry name" value="ERV/ALR_sulphydryl_oxidase"/>
</dbReference>
<evidence type="ECO:0000256" key="2">
    <source>
        <dbReference type="ARBA" id="ARBA00004569"/>
    </source>
</evidence>
<dbReference type="AlphaFoldDB" id="A0A642UZ88"/>
<protein>
    <recommendedName>
        <fullName evidence="8">Sulfhydryl oxidase</fullName>
        <ecNumber evidence="8">1.8.3.2</ecNumber>
    </recommendedName>
</protein>
<gene>
    <name evidence="11" type="ORF">DIURU_000006</name>
</gene>
<keyword evidence="5 8" id="KW-0560">Oxidoreductase</keyword>
<keyword evidence="6" id="KW-0496">Mitochondrion</keyword>
<dbReference type="InterPro" id="IPR039799">
    <property type="entry name" value="ALR/ERV"/>
</dbReference>
<evidence type="ECO:0000256" key="7">
    <source>
        <dbReference type="ARBA" id="ARBA00023157"/>
    </source>
</evidence>